<feature type="signal peptide" evidence="4">
    <location>
        <begin position="1"/>
        <end position="22"/>
    </location>
</feature>
<proteinExistence type="predicted"/>
<gene>
    <name evidence="5" type="ORF">D8674_017981</name>
</gene>
<keyword evidence="3" id="KW-0812">Transmembrane</keyword>
<reference evidence="5 6" key="1">
    <citation type="submission" date="2019-09" db="EMBL/GenBank/DDBJ databases">
        <authorList>
            <person name="Ou C."/>
        </authorList>
    </citation>
    <scope>NUCLEOTIDE SEQUENCE [LARGE SCALE GENOMIC DNA]</scope>
    <source>
        <strain evidence="5">S2</strain>
        <tissue evidence="5">Leaf</tissue>
    </source>
</reference>
<dbReference type="Proteomes" id="UP000327157">
    <property type="component" value="Chromosome 16"/>
</dbReference>
<feature type="transmembrane region" description="Helical" evidence="3">
    <location>
        <begin position="328"/>
        <end position="354"/>
    </location>
</feature>
<dbReference type="AlphaFoldDB" id="A0A5N5HJF2"/>
<comment type="caution">
    <text evidence="5">The sequence shown here is derived from an EMBL/GenBank/DDBJ whole genome shotgun (WGS) entry which is preliminary data.</text>
</comment>
<sequence length="385" mass="44017">MAPSKLLLFSVFLALSFTGITAYPSPPDDGASDSAQEVADSSLALQLQQLKSRVSLLESRIDDKNRELRKKDESIKLMEKVIQEKSNSIALLQSAIESVQLRKVNDEQKTGIRKTEHDLQVAEEEMVKEKFGISSISEDLTEVHGGWLPHTFGVHVDYFQTYILTYWNELGRPAFNLGIEKALKMKARGEGWTEIIVKRIRTNWMPRLKKQSLEFKAYLEPNIRLVTAKTVDVYRSSKSSIGPLVFKAQNMADPYIQEAKKYTKPYIDRVAMVTKPHLDKLHIAFKPYTEMVLNAYRKVITTTTFLHHEVKEILKNNELTQPVASMELAWFAATALLALPAVFLFKLYSAIFGFQLCRKKTKKRSHSSYVNHTRRRLKRAHPGST</sequence>
<name>A0A5N5HJF2_9ROSA</name>
<feature type="region of interest" description="Disordered" evidence="2">
    <location>
        <begin position="365"/>
        <end position="385"/>
    </location>
</feature>
<dbReference type="OrthoDB" id="2017695at2759"/>
<evidence type="ECO:0000256" key="1">
    <source>
        <dbReference type="SAM" id="Coils"/>
    </source>
</evidence>
<organism evidence="5 6">
    <name type="scientific">Pyrus ussuriensis x Pyrus communis</name>
    <dbReference type="NCBI Taxonomy" id="2448454"/>
    <lineage>
        <taxon>Eukaryota</taxon>
        <taxon>Viridiplantae</taxon>
        <taxon>Streptophyta</taxon>
        <taxon>Embryophyta</taxon>
        <taxon>Tracheophyta</taxon>
        <taxon>Spermatophyta</taxon>
        <taxon>Magnoliopsida</taxon>
        <taxon>eudicotyledons</taxon>
        <taxon>Gunneridae</taxon>
        <taxon>Pentapetalae</taxon>
        <taxon>rosids</taxon>
        <taxon>fabids</taxon>
        <taxon>Rosales</taxon>
        <taxon>Rosaceae</taxon>
        <taxon>Amygdaloideae</taxon>
        <taxon>Maleae</taxon>
        <taxon>Pyrus</taxon>
    </lineage>
</organism>
<dbReference type="PANTHER" id="PTHR34360:SF1">
    <property type="entry name" value="OS08G0519400 PROTEIN"/>
    <property type="match status" value="1"/>
</dbReference>
<dbReference type="PANTHER" id="PTHR34360">
    <property type="entry name" value="OS08G0519400 PROTEIN"/>
    <property type="match status" value="1"/>
</dbReference>
<feature type="coiled-coil region" evidence="1">
    <location>
        <begin position="47"/>
        <end position="74"/>
    </location>
</feature>
<keyword evidence="3" id="KW-0472">Membrane</keyword>
<keyword evidence="4" id="KW-0732">Signal</keyword>
<evidence type="ECO:0000313" key="6">
    <source>
        <dbReference type="Proteomes" id="UP000327157"/>
    </source>
</evidence>
<protein>
    <submittedName>
        <fullName evidence="5">Uncharacterized protein</fullName>
    </submittedName>
</protein>
<evidence type="ECO:0000313" key="5">
    <source>
        <dbReference type="EMBL" id="KAB2626321.1"/>
    </source>
</evidence>
<evidence type="ECO:0000256" key="2">
    <source>
        <dbReference type="SAM" id="MobiDB-lite"/>
    </source>
</evidence>
<evidence type="ECO:0000256" key="3">
    <source>
        <dbReference type="SAM" id="Phobius"/>
    </source>
</evidence>
<reference evidence="5 6" key="3">
    <citation type="submission" date="2019-11" db="EMBL/GenBank/DDBJ databases">
        <title>A de novo genome assembly of a pear dwarfing rootstock.</title>
        <authorList>
            <person name="Wang F."/>
            <person name="Wang J."/>
            <person name="Li S."/>
            <person name="Zhang Y."/>
            <person name="Fang M."/>
            <person name="Ma L."/>
            <person name="Zhao Y."/>
            <person name="Jiang S."/>
        </authorList>
    </citation>
    <scope>NUCLEOTIDE SEQUENCE [LARGE SCALE GENOMIC DNA]</scope>
    <source>
        <strain evidence="5">S2</strain>
        <tissue evidence="5">Leaf</tissue>
    </source>
</reference>
<accession>A0A5N5HJF2</accession>
<keyword evidence="3" id="KW-1133">Transmembrane helix</keyword>
<feature type="chain" id="PRO_5024348898" evidence="4">
    <location>
        <begin position="23"/>
        <end position="385"/>
    </location>
</feature>
<keyword evidence="6" id="KW-1185">Reference proteome</keyword>
<evidence type="ECO:0000256" key="4">
    <source>
        <dbReference type="SAM" id="SignalP"/>
    </source>
</evidence>
<dbReference type="EMBL" id="SMOL01000160">
    <property type="protein sequence ID" value="KAB2626321.1"/>
    <property type="molecule type" value="Genomic_DNA"/>
</dbReference>
<reference evidence="6" key="2">
    <citation type="submission" date="2019-10" db="EMBL/GenBank/DDBJ databases">
        <title>A de novo genome assembly of a pear dwarfing rootstock.</title>
        <authorList>
            <person name="Wang F."/>
            <person name="Wang J."/>
            <person name="Li S."/>
            <person name="Zhang Y."/>
            <person name="Fang M."/>
            <person name="Ma L."/>
            <person name="Zhao Y."/>
            <person name="Jiang S."/>
        </authorList>
    </citation>
    <scope>NUCLEOTIDE SEQUENCE [LARGE SCALE GENOMIC DNA]</scope>
</reference>
<keyword evidence="1" id="KW-0175">Coiled coil</keyword>